<dbReference type="OrthoDB" id="9767869at2"/>
<dbReference type="GO" id="GO:0051537">
    <property type="term" value="F:2 iron, 2 sulfur cluster binding"/>
    <property type="evidence" value="ECO:0007669"/>
    <property type="project" value="UniProtKB-KW"/>
</dbReference>
<dbReference type="InterPro" id="IPR017941">
    <property type="entry name" value="Rieske_2Fe-2S"/>
</dbReference>
<dbReference type="GO" id="GO:0046872">
    <property type="term" value="F:metal ion binding"/>
    <property type="evidence" value="ECO:0007669"/>
    <property type="project" value="UniProtKB-KW"/>
</dbReference>
<sequence>MNDRRTFLKIALAGIVAFFVFIWNKLTLYHLKTTKQQRTTVPFTKNKEVFFADQYIIVTKNNATTVFSAHCTHLGCKIDKTEGDRLVCPCHGSEYDLQGNVIKGPAYKNLEVLPSQLSDDGQNIIIGA</sequence>
<evidence type="ECO:0000313" key="9">
    <source>
        <dbReference type="EMBL" id="RIJ49357.1"/>
    </source>
</evidence>
<keyword evidence="5" id="KW-1015">Disulfide bond</keyword>
<keyword evidence="7" id="KW-1133">Transmembrane helix</keyword>
<dbReference type="Pfam" id="PF00355">
    <property type="entry name" value="Rieske"/>
    <property type="match status" value="1"/>
</dbReference>
<dbReference type="PRINTS" id="PR00162">
    <property type="entry name" value="RIESKE"/>
</dbReference>
<evidence type="ECO:0000256" key="7">
    <source>
        <dbReference type="SAM" id="Phobius"/>
    </source>
</evidence>
<dbReference type="PROSITE" id="PS51296">
    <property type="entry name" value="RIESKE"/>
    <property type="match status" value="1"/>
</dbReference>
<comment type="cofactor">
    <cofactor evidence="6">
        <name>[2Fe-2S] cluster</name>
        <dbReference type="ChEBI" id="CHEBI:190135"/>
    </cofactor>
</comment>
<dbReference type="GO" id="GO:0016020">
    <property type="term" value="C:membrane"/>
    <property type="evidence" value="ECO:0007669"/>
    <property type="project" value="InterPro"/>
</dbReference>
<dbReference type="InterPro" id="IPR036922">
    <property type="entry name" value="Rieske_2Fe-2S_sf"/>
</dbReference>
<evidence type="ECO:0000313" key="10">
    <source>
        <dbReference type="Proteomes" id="UP000265926"/>
    </source>
</evidence>
<keyword evidence="3" id="KW-0408">Iron</keyword>
<feature type="domain" description="Rieske" evidence="8">
    <location>
        <begin position="53"/>
        <end position="124"/>
    </location>
</feature>
<keyword evidence="4" id="KW-0411">Iron-sulfur</keyword>
<dbReference type="AlphaFoldDB" id="A0A399T557"/>
<dbReference type="Proteomes" id="UP000265926">
    <property type="component" value="Unassembled WGS sequence"/>
</dbReference>
<evidence type="ECO:0000256" key="4">
    <source>
        <dbReference type="ARBA" id="ARBA00023014"/>
    </source>
</evidence>
<keyword evidence="7" id="KW-0472">Membrane</keyword>
<keyword evidence="1" id="KW-0001">2Fe-2S</keyword>
<accession>A0A399T557</accession>
<proteinExistence type="predicted"/>
<organism evidence="9 10">
    <name type="scientific">Maribellus luteus</name>
    <dbReference type="NCBI Taxonomy" id="2305463"/>
    <lineage>
        <taxon>Bacteria</taxon>
        <taxon>Pseudomonadati</taxon>
        <taxon>Bacteroidota</taxon>
        <taxon>Bacteroidia</taxon>
        <taxon>Marinilabiliales</taxon>
        <taxon>Prolixibacteraceae</taxon>
        <taxon>Maribellus</taxon>
    </lineage>
</organism>
<evidence type="ECO:0000256" key="1">
    <source>
        <dbReference type="ARBA" id="ARBA00022714"/>
    </source>
</evidence>
<name>A0A399T557_9BACT</name>
<dbReference type="CDD" id="cd03467">
    <property type="entry name" value="Rieske"/>
    <property type="match status" value="1"/>
</dbReference>
<evidence type="ECO:0000259" key="8">
    <source>
        <dbReference type="PROSITE" id="PS51296"/>
    </source>
</evidence>
<reference evidence="9 10" key="1">
    <citation type="submission" date="2018-08" db="EMBL/GenBank/DDBJ databases">
        <title>Pallidiluteibacterium maritimus gen. nov., sp. nov., isolated from coastal sediment.</title>
        <authorList>
            <person name="Zhou L.Y."/>
        </authorList>
    </citation>
    <scope>NUCLEOTIDE SEQUENCE [LARGE SCALE GENOMIC DNA]</scope>
    <source>
        <strain evidence="9 10">XSD2</strain>
    </source>
</reference>
<keyword evidence="2" id="KW-0479">Metal-binding</keyword>
<dbReference type="Gene3D" id="2.102.10.10">
    <property type="entry name" value="Rieske [2Fe-2S] iron-sulphur domain"/>
    <property type="match status" value="1"/>
</dbReference>
<evidence type="ECO:0000256" key="5">
    <source>
        <dbReference type="ARBA" id="ARBA00023157"/>
    </source>
</evidence>
<keyword evidence="7" id="KW-0812">Transmembrane</keyword>
<protein>
    <submittedName>
        <fullName evidence="9">Rieske (2Fe-2S) protein</fullName>
    </submittedName>
</protein>
<keyword evidence="10" id="KW-1185">Reference proteome</keyword>
<dbReference type="PANTHER" id="PTHR10134">
    <property type="entry name" value="CYTOCHROME B-C1 COMPLEX SUBUNIT RIESKE, MITOCHONDRIAL"/>
    <property type="match status" value="1"/>
</dbReference>
<dbReference type="InterPro" id="IPR014349">
    <property type="entry name" value="Rieske_Fe-S_prot"/>
</dbReference>
<feature type="transmembrane region" description="Helical" evidence="7">
    <location>
        <begin position="6"/>
        <end position="28"/>
    </location>
</feature>
<evidence type="ECO:0000256" key="6">
    <source>
        <dbReference type="ARBA" id="ARBA00034078"/>
    </source>
</evidence>
<evidence type="ECO:0000256" key="3">
    <source>
        <dbReference type="ARBA" id="ARBA00023004"/>
    </source>
</evidence>
<dbReference type="InterPro" id="IPR005805">
    <property type="entry name" value="Rieske_Fe-S_prot_C"/>
</dbReference>
<comment type="caution">
    <text evidence="9">The sequence shown here is derived from an EMBL/GenBank/DDBJ whole genome shotgun (WGS) entry which is preliminary data.</text>
</comment>
<evidence type="ECO:0000256" key="2">
    <source>
        <dbReference type="ARBA" id="ARBA00022723"/>
    </source>
</evidence>
<gene>
    <name evidence="9" type="ORF">D1614_07370</name>
</gene>
<dbReference type="EMBL" id="QWGR01000003">
    <property type="protein sequence ID" value="RIJ49357.1"/>
    <property type="molecule type" value="Genomic_DNA"/>
</dbReference>
<dbReference type="RefSeq" id="WP_119437244.1">
    <property type="nucleotide sequence ID" value="NZ_QWGR01000003.1"/>
</dbReference>
<dbReference type="SUPFAM" id="SSF50022">
    <property type="entry name" value="ISP domain"/>
    <property type="match status" value="1"/>
</dbReference>